<keyword evidence="2" id="KW-1133">Transmembrane helix</keyword>
<feature type="transmembrane region" description="Helical" evidence="2">
    <location>
        <begin position="394"/>
        <end position="412"/>
    </location>
</feature>
<evidence type="ECO:0000256" key="2">
    <source>
        <dbReference type="SAM" id="Phobius"/>
    </source>
</evidence>
<name>A0A7R9EV81_9NEOP</name>
<dbReference type="PANTHER" id="PTHR31226:SF1">
    <property type="entry name" value="TRANSMEMBRANE PROTEIN 117"/>
    <property type="match status" value="1"/>
</dbReference>
<feature type="region of interest" description="Disordered" evidence="1">
    <location>
        <begin position="157"/>
        <end position="195"/>
    </location>
</feature>
<dbReference type="PANTHER" id="PTHR31226">
    <property type="entry name" value="TRANSMEMBRANE PROTEIN 117"/>
    <property type="match status" value="1"/>
</dbReference>
<feature type="region of interest" description="Disordered" evidence="1">
    <location>
        <begin position="88"/>
        <end position="142"/>
    </location>
</feature>
<dbReference type="AlphaFoldDB" id="A0A7R9EV81"/>
<dbReference type="EMBL" id="OD565540">
    <property type="protein sequence ID" value="CAD7442040.1"/>
    <property type="molecule type" value="Genomic_DNA"/>
</dbReference>
<reference evidence="3" key="1">
    <citation type="submission" date="2020-11" db="EMBL/GenBank/DDBJ databases">
        <authorList>
            <person name="Tran Van P."/>
        </authorList>
    </citation>
    <scope>NUCLEOTIDE SEQUENCE</scope>
</reference>
<feature type="compositionally biased region" description="Low complexity" evidence="1">
    <location>
        <begin position="102"/>
        <end position="113"/>
    </location>
</feature>
<dbReference type="GO" id="GO:0070059">
    <property type="term" value="P:intrinsic apoptotic signaling pathway in response to endoplasmic reticulum stress"/>
    <property type="evidence" value="ECO:0007669"/>
    <property type="project" value="TreeGrafter"/>
</dbReference>
<organism evidence="3">
    <name type="scientific">Timema bartmani</name>
    <dbReference type="NCBI Taxonomy" id="61472"/>
    <lineage>
        <taxon>Eukaryota</taxon>
        <taxon>Metazoa</taxon>
        <taxon>Ecdysozoa</taxon>
        <taxon>Arthropoda</taxon>
        <taxon>Hexapoda</taxon>
        <taxon>Insecta</taxon>
        <taxon>Pterygota</taxon>
        <taxon>Neoptera</taxon>
        <taxon>Polyneoptera</taxon>
        <taxon>Phasmatodea</taxon>
        <taxon>Timematodea</taxon>
        <taxon>Timematoidea</taxon>
        <taxon>Timematidae</taxon>
        <taxon>Timema</taxon>
    </lineage>
</organism>
<dbReference type="InterPro" id="IPR029370">
    <property type="entry name" value="TMEM117"/>
</dbReference>
<protein>
    <submittedName>
        <fullName evidence="3">Uncharacterized protein</fullName>
    </submittedName>
</protein>
<evidence type="ECO:0000256" key="1">
    <source>
        <dbReference type="SAM" id="MobiDB-lite"/>
    </source>
</evidence>
<keyword evidence="2" id="KW-0472">Membrane</keyword>
<evidence type="ECO:0000313" key="3">
    <source>
        <dbReference type="EMBL" id="CAD7442040.1"/>
    </source>
</evidence>
<gene>
    <name evidence="3" type="ORF">TBIB3V08_LOCUS4483</name>
</gene>
<keyword evidence="2" id="KW-0812">Transmembrane</keyword>
<dbReference type="Pfam" id="PF15113">
    <property type="entry name" value="TMEM117"/>
    <property type="match status" value="1"/>
</dbReference>
<proteinExistence type="predicted"/>
<accession>A0A7R9EV81</accession>
<sequence>MTSTTCVRKSLVSLNSWGIPNNGGVKERSNSNASCKTASAIYVATSGMVDFWNRVSQQMSYIDSGSTRSSSLMDAASNRGSLVVPAADGTNARRDSLHVGQDLSTTDLSSRSSPMHPAIQNHSLGGSKPKKNDAKSLDSCASGESSCNIAGHAFLEEESPPVSPKQNRAKSAPCDQQRRQDTVSDGGQDPSSLPWYRLGFAARKPDHRKAGYSRQTDKNQRETWHHVFADGDLKTANLYINPQYEELELLQPTDSSVCSEGKRCCAVIPNSATATSALMETASIGGGHAARTRLSRFQHQFNYGAGKRRLSQPYDCYASMAASRKASSWEESETVQRRRSVVLAAAGGGGGGLLSATECHRSHLRGGDMIILPASSELMMMDKRDLRYYFQHPYARLFVTYFVIFCNFLLFAEDPISHSHTDTARFLKHKPSMGLPDDYNVHRAHSGGEAHSFVEKNKLRKKV</sequence>